<comment type="caution">
    <text evidence="2">The sequence shown here is derived from an EMBL/GenBank/DDBJ whole genome shotgun (WGS) entry which is preliminary data.</text>
</comment>
<reference evidence="2" key="2">
    <citation type="submission" date="2020-09" db="EMBL/GenBank/DDBJ databases">
        <title>Reference genome assembly for Australian Ascochyta lentis isolate Al4.</title>
        <authorList>
            <person name="Lee R.C."/>
            <person name="Farfan-Caceres L.M."/>
            <person name="Debler J.W."/>
            <person name="Williams A.H."/>
            <person name="Henares B.M."/>
        </authorList>
    </citation>
    <scope>NUCLEOTIDE SEQUENCE</scope>
    <source>
        <strain evidence="2">Al4</strain>
    </source>
</reference>
<dbReference type="Pfam" id="PF01370">
    <property type="entry name" value="Epimerase"/>
    <property type="match status" value="1"/>
</dbReference>
<evidence type="ECO:0000313" key="2">
    <source>
        <dbReference type="EMBL" id="KAF9698654.1"/>
    </source>
</evidence>
<name>A0A8H7J834_9PLEO</name>
<dbReference type="GO" id="GO:0005737">
    <property type="term" value="C:cytoplasm"/>
    <property type="evidence" value="ECO:0007669"/>
    <property type="project" value="TreeGrafter"/>
</dbReference>
<sequence length="322" mass="35011">MAPKLLLTGGTGYIGGSVLHTLASTHPDWAITVLLRRTPANFASTYPHIKVIQGDYDSAGIISAAAEDANIVMHCGNSDHSGSLNAIIAGLERRSSPGYLIHLSGTGIVSDWSSPTHLGRLNPKVWSDASASDLQEIRNLPNTALHRNTEVILHQTIRESTEKINVAIMCPPDIYGRGKGLFKTQSALIPLCVKESKTLGRVFLVGKARNDGKETQQYFGENGYHFASTQEWSHLDFSTAVGKLLSKHGVVADSEPVQVDLERLDAMANFPGFPKLARYLYASNSRTRADKAASLWGYEGEAPGLMEALEEDVLDAIREERS</sequence>
<evidence type="ECO:0000313" key="3">
    <source>
        <dbReference type="Proteomes" id="UP000651452"/>
    </source>
</evidence>
<dbReference type="EMBL" id="RZGK01000006">
    <property type="protein sequence ID" value="KAF9698654.1"/>
    <property type="molecule type" value="Genomic_DNA"/>
</dbReference>
<dbReference type="AlphaFoldDB" id="A0A8H7J834"/>
<dbReference type="OrthoDB" id="2130169at2759"/>
<keyword evidence="3" id="KW-1185">Reference proteome</keyword>
<dbReference type="SUPFAM" id="SSF51735">
    <property type="entry name" value="NAD(P)-binding Rossmann-fold domains"/>
    <property type="match status" value="1"/>
</dbReference>
<feature type="domain" description="NAD-dependent epimerase/dehydratase" evidence="1">
    <location>
        <begin position="6"/>
        <end position="80"/>
    </location>
</feature>
<protein>
    <recommendedName>
        <fullName evidence="1">NAD-dependent epimerase/dehydratase domain-containing protein</fullName>
    </recommendedName>
</protein>
<dbReference type="Gene3D" id="3.40.50.720">
    <property type="entry name" value="NAD(P)-binding Rossmann-like Domain"/>
    <property type="match status" value="1"/>
</dbReference>
<proteinExistence type="predicted"/>
<dbReference type="PANTHER" id="PTHR48079">
    <property type="entry name" value="PROTEIN YEEZ"/>
    <property type="match status" value="1"/>
</dbReference>
<evidence type="ECO:0000259" key="1">
    <source>
        <dbReference type="Pfam" id="PF01370"/>
    </source>
</evidence>
<dbReference type="PANTHER" id="PTHR48079:SF6">
    <property type="entry name" value="NAD(P)-BINDING DOMAIN-CONTAINING PROTEIN-RELATED"/>
    <property type="match status" value="1"/>
</dbReference>
<reference evidence="2" key="1">
    <citation type="submission" date="2018-12" db="EMBL/GenBank/DDBJ databases">
        <authorList>
            <person name="Syme R.A."/>
            <person name="Farfan-Caceres L."/>
            <person name="Lichtenzveig J."/>
        </authorList>
    </citation>
    <scope>NUCLEOTIDE SEQUENCE</scope>
    <source>
        <strain evidence="2">Al4</strain>
    </source>
</reference>
<dbReference type="GO" id="GO:0004029">
    <property type="term" value="F:aldehyde dehydrogenase (NAD+) activity"/>
    <property type="evidence" value="ECO:0007669"/>
    <property type="project" value="TreeGrafter"/>
</dbReference>
<organism evidence="2 3">
    <name type="scientific">Ascochyta lentis</name>
    <dbReference type="NCBI Taxonomy" id="205686"/>
    <lineage>
        <taxon>Eukaryota</taxon>
        <taxon>Fungi</taxon>
        <taxon>Dikarya</taxon>
        <taxon>Ascomycota</taxon>
        <taxon>Pezizomycotina</taxon>
        <taxon>Dothideomycetes</taxon>
        <taxon>Pleosporomycetidae</taxon>
        <taxon>Pleosporales</taxon>
        <taxon>Pleosporineae</taxon>
        <taxon>Didymellaceae</taxon>
        <taxon>Ascochyta</taxon>
    </lineage>
</organism>
<dbReference type="InterPro" id="IPR036291">
    <property type="entry name" value="NAD(P)-bd_dom_sf"/>
</dbReference>
<dbReference type="InterPro" id="IPR001509">
    <property type="entry name" value="Epimerase_deHydtase"/>
</dbReference>
<dbReference type="Proteomes" id="UP000651452">
    <property type="component" value="Unassembled WGS sequence"/>
</dbReference>
<accession>A0A8H7J834</accession>
<gene>
    <name evidence="2" type="ORF">EKO04_003757</name>
</gene>
<dbReference type="InterPro" id="IPR051783">
    <property type="entry name" value="NAD(P)-dependent_oxidoreduct"/>
</dbReference>